<keyword evidence="6" id="KW-1133">Transmembrane helix</keyword>
<dbReference type="GO" id="GO:0016020">
    <property type="term" value="C:membrane"/>
    <property type="evidence" value="ECO:0007669"/>
    <property type="project" value="UniProtKB-SubCell"/>
</dbReference>
<evidence type="ECO:0000256" key="1">
    <source>
        <dbReference type="ARBA" id="ARBA00004141"/>
    </source>
</evidence>
<organism evidence="10">
    <name type="scientific">Ooceraea biroi</name>
    <name type="common">Clonal raider ant</name>
    <name type="synonym">Cerapachys biroi</name>
    <dbReference type="NCBI Taxonomy" id="2015173"/>
    <lineage>
        <taxon>Eukaryota</taxon>
        <taxon>Metazoa</taxon>
        <taxon>Ecdysozoa</taxon>
        <taxon>Arthropoda</taxon>
        <taxon>Hexapoda</taxon>
        <taxon>Insecta</taxon>
        <taxon>Pterygota</taxon>
        <taxon>Neoptera</taxon>
        <taxon>Endopterygota</taxon>
        <taxon>Hymenoptera</taxon>
        <taxon>Apocrita</taxon>
        <taxon>Aculeata</taxon>
        <taxon>Formicoidea</taxon>
        <taxon>Formicidae</taxon>
        <taxon>Dorylinae</taxon>
        <taxon>Ooceraea</taxon>
    </lineage>
</organism>
<dbReference type="AlphaFoldDB" id="A0A3L8DBB1"/>
<dbReference type="EMBL" id="QOIP01000010">
    <property type="protein sequence ID" value="RLU17795.1"/>
    <property type="molecule type" value="Genomic_DNA"/>
</dbReference>
<reference evidence="10" key="1">
    <citation type="journal article" date="2018" name="Genome Res.">
        <title>The genomic architecture and molecular evolution of ant odorant receptors.</title>
        <authorList>
            <person name="McKenzie S.K."/>
            <person name="Kronauer D.J.C."/>
        </authorList>
    </citation>
    <scope>NUCLEOTIDE SEQUENCE [LARGE SCALE GENOMIC DNA]</scope>
    <source>
        <strain evidence="10">Clonal line C1</strain>
    </source>
</reference>
<dbReference type="InterPro" id="IPR023395">
    <property type="entry name" value="MCP_dom_sf"/>
</dbReference>
<dbReference type="Proteomes" id="UP000279307">
    <property type="component" value="Chromosome 10"/>
</dbReference>
<dbReference type="PROSITE" id="PS50920">
    <property type="entry name" value="SOLCAR"/>
    <property type="match status" value="2"/>
</dbReference>
<feature type="repeat" description="Solcar" evidence="8">
    <location>
        <begin position="11"/>
        <end position="90"/>
    </location>
</feature>
<sequence length="216" mass="23507">MSNQKTVPNGIKFLIGGTSGMAATCFVQPLDLIKNRMQLSGTKTSTLNVTSAILKNEGVLALYSGLSAGLMRQATYTTTRLGIYTWLIELTSKDSQPSFLVKALLGMTAGCVGAFVGYFEENILLHFASSMISGLVTTAASMPVDIAKTRIQNMKTINGKPEFTGAIDVLTKVIRNEGLFALWKGFFPYYARLGPHTVLTFIFLEQMTASYKTYLA</sequence>
<protein>
    <recommendedName>
        <fullName evidence="11">Mitochondrial 2-oxoglutarate/malate carrier protein</fullName>
    </recommendedName>
</protein>
<evidence type="ECO:0000256" key="3">
    <source>
        <dbReference type="ARBA" id="ARBA00022448"/>
    </source>
</evidence>
<dbReference type="OrthoDB" id="448427at2759"/>
<keyword evidence="7 8" id="KW-0472">Membrane</keyword>
<proteinExistence type="inferred from homology"/>
<dbReference type="SUPFAM" id="SSF103506">
    <property type="entry name" value="Mitochondrial carrier"/>
    <property type="match status" value="1"/>
</dbReference>
<evidence type="ECO:0008006" key="11">
    <source>
        <dbReference type="Google" id="ProtNLM"/>
    </source>
</evidence>
<comment type="caution">
    <text evidence="10">The sequence shown here is derived from an EMBL/GenBank/DDBJ whole genome shotgun (WGS) entry which is preliminary data.</text>
</comment>
<comment type="similarity">
    <text evidence="2 9">Belongs to the mitochondrial carrier (TC 2.A.29) family.</text>
</comment>
<name>A0A3L8DBB1_OOCBI</name>
<dbReference type="InterPro" id="IPR018108">
    <property type="entry name" value="MCP_transmembrane"/>
</dbReference>
<evidence type="ECO:0000256" key="7">
    <source>
        <dbReference type="ARBA" id="ARBA00023136"/>
    </source>
</evidence>
<evidence type="ECO:0000313" key="10">
    <source>
        <dbReference type="EMBL" id="RLU17795.1"/>
    </source>
</evidence>
<evidence type="ECO:0000256" key="2">
    <source>
        <dbReference type="ARBA" id="ARBA00006375"/>
    </source>
</evidence>
<gene>
    <name evidence="10" type="ORF">DMN91_010033</name>
</gene>
<dbReference type="PANTHER" id="PTHR45618">
    <property type="entry name" value="MITOCHONDRIAL DICARBOXYLATE CARRIER-RELATED"/>
    <property type="match status" value="1"/>
</dbReference>
<accession>A0A3L8DBB1</accession>
<evidence type="ECO:0000256" key="8">
    <source>
        <dbReference type="PROSITE-ProRule" id="PRU00282"/>
    </source>
</evidence>
<keyword evidence="5" id="KW-0677">Repeat</keyword>
<reference evidence="10" key="2">
    <citation type="submission" date="2018-07" db="EMBL/GenBank/DDBJ databases">
        <authorList>
            <person name="Mckenzie S.K."/>
            <person name="Kronauer D.J.C."/>
        </authorList>
    </citation>
    <scope>NUCLEOTIDE SEQUENCE</scope>
    <source>
        <strain evidence="10">Clonal line C1</strain>
    </source>
</reference>
<evidence type="ECO:0000256" key="5">
    <source>
        <dbReference type="ARBA" id="ARBA00022737"/>
    </source>
</evidence>
<comment type="subcellular location">
    <subcellularLocation>
        <location evidence="1">Membrane</location>
        <topology evidence="1">Multi-pass membrane protein</topology>
    </subcellularLocation>
</comment>
<keyword evidence="4 8" id="KW-0812">Transmembrane</keyword>
<evidence type="ECO:0000256" key="9">
    <source>
        <dbReference type="RuleBase" id="RU000488"/>
    </source>
</evidence>
<keyword evidence="3 9" id="KW-0813">Transport</keyword>
<feature type="repeat" description="Solcar" evidence="8">
    <location>
        <begin position="121"/>
        <end position="210"/>
    </location>
</feature>
<dbReference type="Pfam" id="PF00153">
    <property type="entry name" value="Mito_carr"/>
    <property type="match status" value="2"/>
</dbReference>
<evidence type="ECO:0000256" key="6">
    <source>
        <dbReference type="ARBA" id="ARBA00022989"/>
    </source>
</evidence>
<evidence type="ECO:0000256" key="4">
    <source>
        <dbReference type="ARBA" id="ARBA00022692"/>
    </source>
</evidence>
<dbReference type="Gene3D" id="1.50.40.10">
    <property type="entry name" value="Mitochondrial carrier domain"/>
    <property type="match status" value="2"/>
</dbReference>
<dbReference type="InterPro" id="IPR050391">
    <property type="entry name" value="Mito_Metabolite_Transporter"/>
</dbReference>